<dbReference type="InterPro" id="IPR036026">
    <property type="entry name" value="Seven-hairpin_glycosidases"/>
</dbReference>
<keyword evidence="10" id="KW-1185">Reference proteome</keyword>
<dbReference type="PRINTS" id="PR00747">
    <property type="entry name" value="GLYHDRLASE47"/>
</dbReference>
<dbReference type="PANTHER" id="PTHR45679">
    <property type="entry name" value="ER DEGRADATION-ENHANCING ALPHA-MANNOSIDASE-LIKE PROTEIN 2"/>
    <property type="match status" value="1"/>
</dbReference>
<dbReference type="SUPFAM" id="SSF48225">
    <property type="entry name" value="Seven-hairpin glycosidases"/>
    <property type="match status" value="1"/>
</dbReference>
<dbReference type="AlphaFoldDB" id="A0AAF0R4B6"/>
<feature type="region of interest" description="Disordered" evidence="7">
    <location>
        <begin position="389"/>
        <end position="434"/>
    </location>
</feature>
<evidence type="ECO:0000256" key="6">
    <source>
        <dbReference type="RuleBase" id="RU361193"/>
    </source>
</evidence>
<dbReference type="GO" id="GO:0005509">
    <property type="term" value="F:calcium ion binding"/>
    <property type="evidence" value="ECO:0007669"/>
    <property type="project" value="InterPro"/>
</dbReference>
<keyword evidence="5" id="KW-0479">Metal-binding</keyword>
<gene>
    <name evidence="9" type="ORF">MTR67_027545</name>
</gene>
<dbReference type="EC" id="3.2.1.-" evidence="6"/>
<keyword evidence="5" id="KW-0106">Calcium</keyword>
<protein>
    <recommendedName>
        <fullName evidence="6">alpha-1,2-Mannosidase</fullName>
        <ecNumber evidence="6">3.2.1.-</ecNumber>
    </recommendedName>
</protein>
<feature type="binding site" evidence="5">
    <location>
        <position position="293"/>
    </location>
    <ligand>
        <name>Ca(2+)</name>
        <dbReference type="ChEBI" id="CHEBI:29108"/>
    </ligand>
</feature>
<dbReference type="Proteomes" id="UP001234989">
    <property type="component" value="Chromosome 6"/>
</dbReference>
<dbReference type="EMBL" id="CP133617">
    <property type="protein sequence ID" value="WMV34160.1"/>
    <property type="molecule type" value="Genomic_DNA"/>
</dbReference>
<evidence type="ECO:0000256" key="1">
    <source>
        <dbReference type="ARBA" id="ARBA00004240"/>
    </source>
</evidence>
<organism evidence="9 10">
    <name type="scientific">Solanum verrucosum</name>
    <dbReference type="NCBI Taxonomy" id="315347"/>
    <lineage>
        <taxon>Eukaryota</taxon>
        <taxon>Viridiplantae</taxon>
        <taxon>Streptophyta</taxon>
        <taxon>Embryophyta</taxon>
        <taxon>Tracheophyta</taxon>
        <taxon>Spermatophyta</taxon>
        <taxon>Magnoliopsida</taxon>
        <taxon>eudicotyledons</taxon>
        <taxon>Gunneridae</taxon>
        <taxon>Pentapetalae</taxon>
        <taxon>asterids</taxon>
        <taxon>lamiids</taxon>
        <taxon>Solanales</taxon>
        <taxon>Solanaceae</taxon>
        <taxon>Solanoideae</taxon>
        <taxon>Solaneae</taxon>
        <taxon>Solanum</taxon>
    </lineage>
</organism>
<comment type="subcellular location">
    <subcellularLocation>
        <location evidence="1">Endoplasmic reticulum</location>
    </subcellularLocation>
</comment>
<dbReference type="Pfam" id="PF01532">
    <property type="entry name" value="Glyco_hydro_47"/>
    <property type="match status" value="1"/>
</dbReference>
<comment type="similarity">
    <text evidence="2 6">Belongs to the glycosyl hydrolase 47 family.</text>
</comment>
<sequence>MPSSAIHNQVPHSVLFPKPTLFSLPPRVFGSTCFVHILTPGKDKFALRALKCVFLGYSRVQKEYRSFSPDLQRYLTLLFLKAYLLFGDEEYLFIFQEAYKAAMKYLFNDPWQVIFLLRLEFTTEKTLYVEVNMNSAALVWPLFNSLQAFWPGLQVLAGDIEPAIRTHAAFFSVWRRYGFTPEGFNLATLSVQQGQKSYPLRPELIESTYWLYKATRDPRYLDAGREILASLQYGARCTCGYCHISDVEFHKQEDHMESFFLAETVKYLWLLFDLAAGPDNLVENGPYKYIFSTEGHLLPATPQISLVREHCSYFGAYCRNNNLRLKTHSPESAQTNSSGSQTRHADSSFLSRSSYQSSSPVYGLKVRNFMGLCPGLTYEQRFGISFMSPVDSSSEDENSSQRETTEVQSHSVVLNSNPDPEVPLSGPHNDHDNDPAHDILELVMIWKGFKLQRPGTVLQVYGDMSDTRWDQKMSWYPARTLESTVGDDQFFGDQD</sequence>
<evidence type="ECO:0000259" key="8">
    <source>
        <dbReference type="Pfam" id="PF25597"/>
    </source>
</evidence>
<dbReference type="InterPro" id="IPR012341">
    <property type="entry name" value="6hp_glycosidase-like_sf"/>
</dbReference>
<keyword evidence="4" id="KW-0325">Glycoprotein</keyword>
<dbReference type="GO" id="GO:0005975">
    <property type="term" value="P:carbohydrate metabolic process"/>
    <property type="evidence" value="ECO:0007669"/>
    <property type="project" value="InterPro"/>
</dbReference>
<name>A0AAF0R4B6_SOLVR</name>
<dbReference type="InterPro" id="IPR044674">
    <property type="entry name" value="EDEM1/2/3"/>
</dbReference>
<feature type="compositionally biased region" description="Polar residues" evidence="7">
    <location>
        <begin position="329"/>
        <end position="342"/>
    </location>
</feature>
<accession>A0AAF0R4B6</accession>
<dbReference type="Pfam" id="PF25597">
    <property type="entry name" value="SH3_retrovirus"/>
    <property type="match status" value="1"/>
</dbReference>
<dbReference type="GO" id="GO:1904380">
    <property type="term" value="P:endoplasmic reticulum mannose trimming"/>
    <property type="evidence" value="ECO:0007669"/>
    <property type="project" value="InterPro"/>
</dbReference>
<dbReference type="GO" id="GO:0016020">
    <property type="term" value="C:membrane"/>
    <property type="evidence" value="ECO:0007669"/>
    <property type="project" value="InterPro"/>
</dbReference>
<dbReference type="InterPro" id="IPR001382">
    <property type="entry name" value="Glyco_hydro_47"/>
</dbReference>
<evidence type="ECO:0000256" key="7">
    <source>
        <dbReference type="SAM" id="MobiDB-lite"/>
    </source>
</evidence>
<reference evidence="9" key="1">
    <citation type="submission" date="2023-08" db="EMBL/GenBank/DDBJ databases">
        <title>A de novo genome assembly of Solanum verrucosum Schlechtendal, a Mexican diploid species geographically isolated from the other diploid A-genome species in potato relatives.</title>
        <authorList>
            <person name="Hosaka K."/>
        </authorList>
    </citation>
    <scope>NUCLEOTIDE SEQUENCE</scope>
    <source>
        <tissue evidence="9">Young leaves</tissue>
    </source>
</reference>
<evidence type="ECO:0000313" key="10">
    <source>
        <dbReference type="Proteomes" id="UP001234989"/>
    </source>
</evidence>
<proteinExistence type="inferred from homology"/>
<dbReference type="Gene3D" id="1.50.10.10">
    <property type="match status" value="1"/>
</dbReference>
<dbReference type="PANTHER" id="PTHR45679:SF6">
    <property type="entry name" value="ER DEGRADATION-ENHANCING ALPHA-MANNOSIDASE-LIKE PROTEIN 2"/>
    <property type="match status" value="1"/>
</dbReference>
<evidence type="ECO:0000256" key="5">
    <source>
        <dbReference type="PIRSR" id="PIRSR601382-2"/>
    </source>
</evidence>
<dbReference type="GO" id="GO:0044322">
    <property type="term" value="C:endoplasmic reticulum quality control compartment"/>
    <property type="evidence" value="ECO:0007669"/>
    <property type="project" value="GOC"/>
</dbReference>
<dbReference type="InterPro" id="IPR057670">
    <property type="entry name" value="SH3_retrovirus"/>
</dbReference>
<evidence type="ECO:0000313" key="9">
    <source>
        <dbReference type="EMBL" id="WMV34160.1"/>
    </source>
</evidence>
<evidence type="ECO:0000256" key="4">
    <source>
        <dbReference type="ARBA" id="ARBA00023180"/>
    </source>
</evidence>
<evidence type="ECO:0000256" key="3">
    <source>
        <dbReference type="ARBA" id="ARBA00022824"/>
    </source>
</evidence>
<keyword evidence="6" id="KW-0326">Glycosidase</keyword>
<keyword evidence="6" id="KW-0378">Hydrolase</keyword>
<feature type="compositionally biased region" description="Polar residues" evidence="7">
    <location>
        <begin position="406"/>
        <end position="418"/>
    </location>
</feature>
<feature type="region of interest" description="Disordered" evidence="7">
    <location>
        <begin position="329"/>
        <end position="355"/>
    </location>
</feature>
<comment type="cofactor">
    <cofactor evidence="5">
        <name>Ca(2+)</name>
        <dbReference type="ChEBI" id="CHEBI:29108"/>
    </cofactor>
</comment>
<dbReference type="GO" id="GO:0004571">
    <property type="term" value="F:mannosyl-oligosaccharide 1,2-alpha-mannosidase activity"/>
    <property type="evidence" value="ECO:0007669"/>
    <property type="project" value="InterPro"/>
</dbReference>
<evidence type="ECO:0000256" key="2">
    <source>
        <dbReference type="ARBA" id="ARBA00007658"/>
    </source>
</evidence>
<feature type="domain" description="Retroviral polymerase SH3-like" evidence="8">
    <location>
        <begin position="31"/>
        <end position="73"/>
    </location>
</feature>
<keyword evidence="3" id="KW-0256">Endoplasmic reticulum</keyword>